<dbReference type="OrthoDB" id="6504444at2"/>
<dbReference type="Proteomes" id="UP000295530">
    <property type="component" value="Unassembled WGS sequence"/>
</dbReference>
<evidence type="ECO:0000313" key="2">
    <source>
        <dbReference type="Proteomes" id="UP000295530"/>
    </source>
</evidence>
<sequence>MKINNRLMIIALPLIAATVCIAYMQLTAWKQTHFTCESQLSIVDANGSEDIIMHFRFMGKTGHLETRGKYITKKGEGTPTSNRVDFTFWREGHSLIMVSNETNQMSKIPLPVLNNTPDFFTSRERGLRLQVIQKNPTGYLFLYMGTPALYCTVPG</sequence>
<accession>A0A4R6EG42</accession>
<proteinExistence type="predicted"/>
<gene>
    <name evidence="1" type="ORF">EC847_10979</name>
</gene>
<dbReference type="RefSeq" id="WP_133461569.1">
    <property type="nucleotide sequence ID" value="NZ_SNVX01000009.1"/>
</dbReference>
<reference evidence="1 2" key="1">
    <citation type="submission" date="2019-03" db="EMBL/GenBank/DDBJ databases">
        <title>Genomic analyses of the natural microbiome of Caenorhabditis elegans.</title>
        <authorList>
            <person name="Samuel B."/>
        </authorList>
    </citation>
    <scope>NUCLEOTIDE SEQUENCE [LARGE SCALE GENOMIC DNA]</scope>
    <source>
        <strain evidence="1 2">BIGb0156</strain>
    </source>
</reference>
<dbReference type="AlphaFoldDB" id="A0A4R6EG42"/>
<protein>
    <submittedName>
        <fullName evidence="1">Uncharacterized protein</fullName>
    </submittedName>
</protein>
<comment type="caution">
    <text evidence="1">The sequence shown here is derived from an EMBL/GenBank/DDBJ whole genome shotgun (WGS) entry which is preliminary data.</text>
</comment>
<organism evidence="1 2">
    <name type="scientific">Scandinavium goeteborgense</name>
    <dbReference type="NCBI Taxonomy" id="1851514"/>
    <lineage>
        <taxon>Bacteria</taxon>
        <taxon>Pseudomonadati</taxon>
        <taxon>Pseudomonadota</taxon>
        <taxon>Gammaproteobacteria</taxon>
        <taxon>Enterobacterales</taxon>
        <taxon>Enterobacteriaceae</taxon>
        <taxon>Scandinavium</taxon>
    </lineage>
</organism>
<keyword evidence="2" id="KW-1185">Reference proteome</keyword>
<evidence type="ECO:0000313" key="1">
    <source>
        <dbReference type="EMBL" id="TDN57285.1"/>
    </source>
</evidence>
<dbReference type="EMBL" id="SNVX01000009">
    <property type="protein sequence ID" value="TDN57285.1"/>
    <property type="molecule type" value="Genomic_DNA"/>
</dbReference>
<name>A0A4R6EG42_SCAGO</name>